<dbReference type="GeneID" id="23612000"/>
<reference evidence="2 3" key="1">
    <citation type="journal article" date="2014" name="BMC Genomics">
        <title>Oil accumulation mechanisms of the oleaginous microalga Chlorella protothecoides revealed through its genome, transcriptomes, and proteomes.</title>
        <authorList>
            <person name="Gao C."/>
            <person name="Wang Y."/>
            <person name="Shen Y."/>
            <person name="Yan D."/>
            <person name="He X."/>
            <person name="Dai J."/>
            <person name="Wu Q."/>
        </authorList>
    </citation>
    <scope>NUCLEOTIDE SEQUENCE [LARGE SCALE GENOMIC DNA]</scope>
    <source>
        <strain evidence="2 3">0710</strain>
    </source>
</reference>
<dbReference type="AlphaFoldDB" id="A0A087SIM8"/>
<evidence type="ECO:0000256" key="1">
    <source>
        <dbReference type="SAM" id="MobiDB-lite"/>
    </source>
</evidence>
<dbReference type="Proteomes" id="UP000028924">
    <property type="component" value="Unassembled WGS sequence"/>
</dbReference>
<protein>
    <submittedName>
        <fullName evidence="2">Uncharacterized protein</fullName>
    </submittedName>
</protein>
<evidence type="ECO:0000313" key="2">
    <source>
        <dbReference type="EMBL" id="KFM25582.1"/>
    </source>
</evidence>
<proteinExistence type="predicted"/>
<evidence type="ECO:0000313" key="3">
    <source>
        <dbReference type="Proteomes" id="UP000028924"/>
    </source>
</evidence>
<accession>A0A087SIM8</accession>
<dbReference type="RefSeq" id="XP_011398478.1">
    <property type="nucleotide sequence ID" value="XM_011400176.1"/>
</dbReference>
<feature type="region of interest" description="Disordered" evidence="1">
    <location>
        <begin position="1"/>
        <end position="46"/>
    </location>
</feature>
<dbReference type="KEGG" id="apro:F751_0609"/>
<organism evidence="2 3">
    <name type="scientific">Auxenochlorella protothecoides</name>
    <name type="common">Green microalga</name>
    <name type="synonym">Chlorella protothecoides</name>
    <dbReference type="NCBI Taxonomy" id="3075"/>
    <lineage>
        <taxon>Eukaryota</taxon>
        <taxon>Viridiplantae</taxon>
        <taxon>Chlorophyta</taxon>
        <taxon>core chlorophytes</taxon>
        <taxon>Trebouxiophyceae</taxon>
        <taxon>Chlorellales</taxon>
        <taxon>Chlorellaceae</taxon>
        <taxon>Auxenochlorella</taxon>
    </lineage>
</organism>
<name>A0A087SIM8_AUXPR</name>
<gene>
    <name evidence="2" type="ORF">F751_0609</name>
</gene>
<sequence>MLVDAGIPEVKLHGRNGDASHGSLSAGSRRCSTHSQPAGGGAATRTGVAVPYSSWPVQASHCFQAGDEREYGSVRCCQVA</sequence>
<keyword evidence="3" id="KW-1185">Reference proteome</keyword>
<dbReference type="EMBL" id="KL662119">
    <property type="protein sequence ID" value="KFM25582.1"/>
    <property type="molecule type" value="Genomic_DNA"/>
</dbReference>